<dbReference type="AlphaFoldDB" id="A0A8X6S1D6"/>
<proteinExistence type="predicted"/>
<name>A0A8X6S1D6_TRICX</name>
<evidence type="ECO:0000313" key="2">
    <source>
        <dbReference type="Proteomes" id="UP000887159"/>
    </source>
</evidence>
<dbReference type="Proteomes" id="UP000887159">
    <property type="component" value="Unassembled WGS sequence"/>
</dbReference>
<reference evidence="1" key="1">
    <citation type="submission" date="2020-08" db="EMBL/GenBank/DDBJ databases">
        <title>Multicomponent nature underlies the extraordinary mechanical properties of spider dragline silk.</title>
        <authorList>
            <person name="Kono N."/>
            <person name="Nakamura H."/>
            <person name="Mori M."/>
            <person name="Yoshida Y."/>
            <person name="Ohtoshi R."/>
            <person name="Malay A.D."/>
            <person name="Moran D.A.P."/>
            <person name="Tomita M."/>
            <person name="Numata K."/>
            <person name="Arakawa K."/>
        </authorList>
    </citation>
    <scope>NUCLEOTIDE SEQUENCE</scope>
</reference>
<organism evidence="1 2">
    <name type="scientific">Trichonephila clavipes</name>
    <name type="common">Golden silk orbweaver</name>
    <name type="synonym">Nephila clavipes</name>
    <dbReference type="NCBI Taxonomy" id="2585209"/>
    <lineage>
        <taxon>Eukaryota</taxon>
        <taxon>Metazoa</taxon>
        <taxon>Ecdysozoa</taxon>
        <taxon>Arthropoda</taxon>
        <taxon>Chelicerata</taxon>
        <taxon>Arachnida</taxon>
        <taxon>Araneae</taxon>
        <taxon>Araneomorphae</taxon>
        <taxon>Entelegynae</taxon>
        <taxon>Araneoidea</taxon>
        <taxon>Nephilidae</taxon>
        <taxon>Trichonephila</taxon>
    </lineage>
</organism>
<keyword evidence="2" id="KW-1185">Reference proteome</keyword>
<comment type="caution">
    <text evidence="1">The sequence shown here is derived from an EMBL/GenBank/DDBJ whole genome shotgun (WGS) entry which is preliminary data.</text>
</comment>
<evidence type="ECO:0000313" key="1">
    <source>
        <dbReference type="EMBL" id="GFY02790.1"/>
    </source>
</evidence>
<gene>
    <name evidence="1" type="ORF">TNCV_3506701</name>
</gene>
<protein>
    <submittedName>
        <fullName evidence="1">Uncharacterized protein</fullName>
    </submittedName>
</protein>
<accession>A0A8X6S1D6</accession>
<dbReference type="EMBL" id="BMAU01021233">
    <property type="protein sequence ID" value="GFY02790.1"/>
    <property type="molecule type" value="Genomic_DNA"/>
</dbReference>
<sequence>MYNTTDQQPLTTRSSNSDMTIVMLQAKVGFINKRKVVTIHCPCPLFIAPLEVQMPMLISEFHVSPQKAQLLITHRKFDVYRRSGLYEVVCPSPLPQSSTQFSRTKCYLVLIVQQHVEV</sequence>